<dbReference type="InterPro" id="IPR005648">
    <property type="entry name" value="FlgD"/>
</dbReference>
<dbReference type="OrthoDB" id="9785233at2"/>
<dbReference type="Pfam" id="PF13861">
    <property type="entry name" value="FLgD_tudor"/>
    <property type="match status" value="1"/>
</dbReference>
<dbReference type="AlphaFoldDB" id="A0A0K8NTP4"/>
<feature type="domain" description="FlgD Tudor-like" evidence="7">
    <location>
        <begin position="85"/>
        <end position="216"/>
    </location>
</feature>
<evidence type="ECO:0000313" key="9">
    <source>
        <dbReference type="Proteomes" id="UP000037660"/>
    </source>
</evidence>
<keyword evidence="8" id="KW-0969">Cilium</keyword>
<dbReference type="Proteomes" id="UP000037660">
    <property type="component" value="Unassembled WGS sequence"/>
</dbReference>
<dbReference type="InterPro" id="IPR025965">
    <property type="entry name" value="FlgD/Vpr_Ig-like"/>
</dbReference>
<dbReference type="Gene3D" id="2.30.30.910">
    <property type="match status" value="1"/>
</dbReference>
<sequence length="219" mass="22480">MSTTIVNNLDKAMAGSTAGSSAASNDTASADRFLKLLVTQMQNQDPLNPMDNAQVTSQMAQINTVTGIDKLNTTIQGLSSQFSQMQVLQGAGLVGRDVMVEGKTLSMTDRTGEGGFVLANAADDVQIEVLSPAGQVLDTVKLGAQSAGTHSFSWTAGEKTDISGALSFRVKATTGGVSSTPTALSAARVESVQTTATGALQLQLSNGKSVGYADIKAFG</sequence>
<dbReference type="EMBL" id="BBYR01000002">
    <property type="protein sequence ID" value="GAP33752.1"/>
    <property type="molecule type" value="Genomic_DNA"/>
</dbReference>
<gene>
    <name evidence="8" type="ORF">ISF6_1007</name>
</gene>
<dbReference type="Pfam" id="PF03963">
    <property type="entry name" value="FlgD"/>
    <property type="match status" value="1"/>
</dbReference>
<dbReference type="Pfam" id="PF13860">
    <property type="entry name" value="FlgD_ig"/>
    <property type="match status" value="1"/>
</dbReference>
<evidence type="ECO:0000259" key="7">
    <source>
        <dbReference type="Pfam" id="PF13861"/>
    </source>
</evidence>
<reference evidence="8 9" key="2">
    <citation type="journal article" date="2016" name="Science">
        <title>A bacterium that degrades and assimilates poly(ethylene terephthalate).</title>
        <authorList>
            <person name="Yoshida S."/>
            <person name="Hiraga K."/>
            <person name="Takehana T."/>
            <person name="Taniguchi I."/>
            <person name="Yamaji H."/>
            <person name="Maeda Y."/>
            <person name="Toyohara K."/>
            <person name="Miyamoto K."/>
            <person name="Kimura Y."/>
            <person name="Oda K."/>
        </authorList>
    </citation>
    <scope>NUCLEOTIDE SEQUENCE [LARGE SCALE GENOMIC DNA]</scope>
    <source>
        <strain evidence="9">NBRC 110686 / TISTR 2288 / 201-F6</strain>
    </source>
</reference>
<keyword evidence="3 5" id="KW-1005">Bacterial flagellum biogenesis</keyword>
<evidence type="ECO:0000313" key="8">
    <source>
        <dbReference type="EMBL" id="GAP33752.1"/>
    </source>
</evidence>
<organism evidence="8 9">
    <name type="scientific">Piscinibacter sakaiensis</name>
    <name type="common">Ideonella sakaiensis</name>
    <dbReference type="NCBI Taxonomy" id="1547922"/>
    <lineage>
        <taxon>Bacteria</taxon>
        <taxon>Pseudomonadati</taxon>
        <taxon>Pseudomonadota</taxon>
        <taxon>Betaproteobacteria</taxon>
        <taxon>Burkholderiales</taxon>
        <taxon>Sphaerotilaceae</taxon>
        <taxon>Piscinibacter</taxon>
    </lineage>
</organism>
<reference evidence="9" key="1">
    <citation type="submission" date="2015-07" db="EMBL/GenBank/DDBJ databases">
        <title>Discovery of a poly(ethylene terephthalate assimilation.</title>
        <authorList>
            <person name="Yoshida S."/>
            <person name="Hiraga K."/>
            <person name="Takehana T."/>
            <person name="Taniguchi I."/>
            <person name="Yamaji H."/>
            <person name="Maeda Y."/>
            <person name="Toyohara K."/>
            <person name="Miyamoto K."/>
            <person name="Kimura Y."/>
            <person name="Oda K."/>
        </authorList>
    </citation>
    <scope>NUCLEOTIDE SEQUENCE [LARGE SCALE GENOMIC DNA]</scope>
    <source>
        <strain evidence="9">NBRC 110686 / TISTR 2288 / 201-F6</strain>
    </source>
</reference>
<name>A0A0K8NTP4_PISS1</name>
<comment type="similarity">
    <text evidence="1 5">Belongs to the FlgD family.</text>
</comment>
<evidence type="ECO:0000256" key="2">
    <source>
        <dbReference type="ARBA" id="ARBA00016013"/>
    </source>
</evidence>
<protein>
    <recommendedName>
        <fullName evidence="2 5">Basal-body rod modification protein FlgD</fullName>
    </recommendedName>
</protein>
<dbReference type="InterPro" id="IPR025963">
    <property type="entry name" value="FLgD_Tudor"/>
</dbReference>
<evidence type="ECO:0000256" key="5">
    <source>
        <dbReference type="RuleBase" id="RU362076"/>
    </source>
</evidence>
<comment type="caution">
    <text evidence="8">The sequence shown here is derived from an EMBL/GenBank/DDBJ whole genome shotgun (WGS) entry which is preliminary data.</text>
</comment>
<evidence type="ECO:0000256" key="4">
    <source>
        <dbReference type="ARBA" id="ARBA00024746"/>
    </source>
</evidence>
<dbReference type="Gene3D" id="2.60.40.4070">
    <property type="match status" value="1"/>
</dbReference>
<proteinExistence type="inferred from homology"/>
<dbReference type="RefSeq" id="WP_054017920.1">
    <property type="nucleotide sequence ID" value="NZ_BBYR01000002.1"/>
</dbReference>
<evidence type="ECO:0000256" key="3">
    <source>
        <dbReference type="ARBA" id="ARBA00022795"/>
    </source>
</evidence>
<evidence type="ECO:0000256" key="1">
    <source>
        <dbReference type="ARBA" id="ARBA00010577"/>
    </source>
</evidence>
<keyword evidence="8" id="KW-0282">Flagellum</keyword>
<keyword evidence="9" id="KW-1185">Reference proteome</keyword>
<dbReference type="STRING" id="1547922.ISF6_1007"/>
<dbReference type="GO" id="GO:0044781">
    <property type="term" value="P:bacterial-type flagellum organization"/>
    <property type="evidence" value="ECO:0007669"/>
    <property type="project" value="UniProtKB-UniRule"/>
</dbReference>
<comment type="function">
    <text evidence="4 5">Required for flagellar hook formation. May act as a scaffolding protein.</text>
</comment>
<feature type="domain" description="FlgD/Vpr Ig-like" evidence="6">
    <location>
        <begin position="102"/>
        <end position="176"/>
    </location>
</feature>
<evidence type="ECO:0000259" key="6">
    <source>
        <dbReference type="Pfam" id="PF13860"/>
    </source>
</evidence>
<keyword evidence="8" id="KW-0966">Cell projection</keyword>
<accession>A0A0K8NTP4</accession>